<gene>
    <name evidence="1" type="ORF">M404DRAFT_716397</name>
</gene>
<dbReference type="AlphaFoldDB" id="A0A0C3IZJ6"/>
<proteinExistence type="predicted"/>
<reference evidence="2" key="2">
    <citation type="submission" date="2015-01" db="EMBL/GenBank/DDBJ databases">
        <title>Evolutionary Origins and Diversification of the Mycorrhizal Mutualists.</title>
        <authorList>
            <consortium name="DOE Joint Genome Institute"/>
            <consortium name="Mycorrhizal Genomics Consortium"/>
            <person name="Kohler A."/>
            <person name="Kuo A."/>
            <person name="Nagy L.G."/>
            <person name="Floudas D."/>
            <person name="Copeland A."/>
            <person name="Barry K.W."/>
            <person name="Cichocki N."/>
            <person name="Veneault-Fourrey C."/>
            <person name="LaButti K."/>
            <person name="Lindquist E.A."/>
            <person name="Lipzen A."/>
            <person name="Lundell T."/>
            <person name="Morin E."/>
            <person name="Murat C."/>
            <person name="Riley R."/>
            <person name="Ohm R."/>
            <person name="Sun H."/>
            <person name="Tunlid A."/>
            <person name="Henrissat B."/>
            <person name="Grigoriev I.V."/>
            <person name="Hibbett D.S."/>
            <person name="Martin F."/>
        </authorList>
    </citation>
    <scope>NUCLEOTIDE SEQUENCE [LARGE SCALE GENOMIC DNA]</scope>
    <source>
        <strain evidence="2">Marx 270</strain>
    </source>
</reference>
<sequence length="60" mass="6591">MPGSARPSFPIAAITQVDLAVDSDSCTILYELVHSEYSFESDHAATEDDSAEYFCEQCRA</sequence>
<dbReference type="InParanoid" id="A0A0C3IZJ6"/>
<organism evidence="1 2">
    <name type="scientific">Pisolithus tinctorius Marx 270</name>
    <dbReference type="NCBI Taxonomy" id="870435"/>
    <lineage>
        <taxon>Eukaryota</taxon>
        <taxon>Fungi</taxon>
        <taxon>Dikarya</taxon>
        <taxon>Basidiomycota</taxon>
        <taxon>Agaricomycotina</taxon>
        <taxon>Agaricomycetes</taxon>
        <taxon>Agaricomycetidae</taxon>
        <taxon>Boletales</taxon>
        <taxon>Sclerodermatineae</taxon>
        <taxon>Pisolithaceae</taxon>
        <taxon>Pisolithus</taxon>
    </lineage>
</organism>
<dbReference type="EMBL" id="KN831983">
    <property type="protein sequence ID" value="KIO02238.1"/>
    <property type="molecule type" value="Genomic_DNA"/>
</dbReference>
<evidence type="ECO:0000313" key="2">
    <source>
        <dbReference type="Proteomes" id="UP000054217"/>
    </source>
</evidence>
<dbReference type="Proteomes" id="UP000054217">
    <property type="component" value="Unassembled WGS sequence"/>
</dbReference>
<protein>
    <submittedName>
        <fullName evidence="1">Uncharacterized protein</fullName>
    </submittedName>
</protein>
<dbReference type="HOGENOM" id="CLU_2942771_0_0_1"/>
<reference evidence="1 2" key="1">
    <citation type="submission" date="2014-04" db="EMBL/GenBank/DDBJ databases">
        <authorList>
            <consortium name="DOE Joint Genome Institute"/>
            <person name="Kuo A."/>
            <person name="Kohler A."/>
            <person name="Costa M.D."/>
            <person name="Nagy L.G."/>
            <person name="Floudas D."/>
            <person name="Copeland A."/>
            <person name="Barry K.W."/>
            <person name="Cichocki N."/>
            <person name="Veneault-Fourrey C."/>
            <person name="LaButti K."/>
            <person name="Lindquist E.A."/>
            <person name="Lipzen A."/>
            <person name="Lundell T."/>
            <person name="Morin E."/>
            <person name="Murat C."/>
            <person name="Sun H."/>
            <person name="Tunlid A."/>
            <person name="Henrissat B."/>
            <person name="Grigoriev I.V."/>
            <person name="Hibbett D.S."/>
            <person name="Martin F."/>
            <person name="Nordberg H.P."/>
            <person name="Cantor M.N."/>
            <person name="Hua S.X."/>
        </authorList>
    </citation>
    <scope>NUCLEOTIDE SEQUENCE [LARGE SCALE GENOMIC DNA]</scope>
    <source>
        <strain evidence="1 2">Marx 270</strain>
    </source>
</reference>
<name>A0A0C3IZJ6_PISTI</name>
<keyword evidence="2" id="KW-1185">Reference proteome</keyword>
<evidence type="ECO:0000313" key="1">
    <source>
        <dbReference type="EMBL" id="KIO02238.1"/>
    </source>
</evidence>
<accession>A0A0C3IZJ6</accession>